<dbReference type="Gene3D" id="3.40.50.720">
    <property type="entry name" value="NAD(P)-binding Rossmann-like Domain"/>
    <property type="match status" value="1"/>
</dbReference>
<feature type="domain" description="Gfo/Idh/MocA-like oxidoreductase N-terminal" evidence="1">
    <location>
        <begin position="2"/>
        <end position="119"/>
    </location>
</feature>
<dbReference type="PANTHER" id="PTHR43054:SF1">
    <property type="entry name" value="SCYLLO-INOSITOL 2-DEHYDROGENASE (NADP(+)) IOLU"/>
    <property type="match status" value="1"/>
</dbReference>
<dbReference type="SUPFAM" id="SSF55347">
    <property type="entry name" value="Glyceraldehyde-3-phosphate dehydrogenase-like, C-terminal domain"/>
    <property type="match status" value="1"/>
</dbReference>
<feature type="domain" description="GFO/IDH/MocA-like oxidoreductase" evidence="2">
    <location>
        <begin position="136"/>
        <end position="246"/>
    </location>
</feature>
<dbReference type="InterPro" id="IPR055170">
    <property type="entry name" value="GFO_IDH_MocA-like_dom"/>
</dbReference>
<proteinExistence type="predicted"/>
<evidence type="ECO:0000313" key="4">
    <source>
        <dbReference type="Proteomes" id="UP000831537"/>
    </source>
</evidence>
<dbReference type="Pfam" id="PF22725">
    <property type="entry name" value="GFO_IDH_MocA_C3"/>
    <property type="match status" value="1"/>
</dbReference>
<dbReference type="Proteomes" id="UP000831537">
    <property type="component" value="Chromosome"/>
</dbReference>
<dbReference type="InterPro" id="IPR036291">
    <property type="entry name" value="NAD(P)-bd_dom_sf"/>
</dbReference>
<dbReference type="Pfam" id="PF01408">
    <property type="entry name" value="GFO_IDH_MocA"/>
    <property type="match status" value="1"/>
</dbReference>
<gene>
    <name evidence="3" type="ORF">MUN87_08955</name>
</gene>
<dbReference type="PANTHER" id="PTHR43054">
    <property type="match status" value="1"/>
</dbReference>
<reference evidence="3 4" key="1">
    <citation type="submission" date="2022-04" db="EMBL/GenBank/DDBJ databases">
        <title>Gracilibacillus sp. isolated from saltern.</title>
        <authorList>
            <person name="Won M."/>
            <person name="Lee C.-M."/>
            <person name="Woen H.-Y."/>
            <person name="Kwon S.-W."/>
        </authorList>
    </citation>
    <scope>NUCLEOTIDE SEQUENCE [LARGE SCALE GENOMIC DNA]</scope>
    <source>
        <strain evidence="3 4">SSPM10-3</strain>
    </source>
</reference>
<evidence type="ECO:0000313" key="3">
    <source>
        <dbReference type="EMBL" id="UOQ86991.1"/>
    </source>
</evidence>
<organism evidence="3 4">
    <name type="scientific">Gracilibacillus salinarum</name>
    <dbReference type="NCBI Taxonomy" id="2932255"/>
    <lineage>
        <taxon>Bacteria</taxon>
        <taxon>Bacillati</taxon>
        <taxon>Bacillota</taxon>
        <taxon>Bacilli</taxon>
        <taxon>Bacillales</taxon>
        <taxon>Bacillaceae</taxon>
        <taxon>Gracilibacillus</taxon>
    </lineage>
</organism>
<evidence type="ECO:0000259" key="1">
    <source>
        <dbReference type="Pfam" id="PF01408"/>
    </source>
</evidence>
<sequence length="327" mass="36867">MKIGTIGTGLIVDVFLSAINKIDGIECVAMYSRKEETARPLAEKHHVETIYTDIKQLFMDPTIDFVYVASPNSFHYEHAYQALENGKHVICEKPFTSTARETKRLKELAKTNERMLFEGITNIHLPNYQLIKEHVNKLGKLKLVQCNYSQYSSKYGALLNGDLPNVFNPEFSGGALADINIYNLHFVLNLFGAPLSVNYTANKHPNGIDTSGILLMEYPDFIAECAGAKDTKSMNFVLIQGENGYIHVENGANGCQNVILHVDDQSSQLNNQTTANTLYYELLVFKDIFDNKDFDRCHELLDYSHSVMEVYETARKTANIVFPADNC</sequence>
<dbReference type="SUPFAM" id="SSF51735">
    <property type="entry name" value="NAD(P)-binding Rossmann-fold domains"/>
    <property type="match status" value="1"/>
</dbReference>
<dbReference type="InterPro" id="IPR000683">
    <property type="entry name" value="Gfo/Idh/MocA-like_OxRdtase_N"/>
</dbReference>
<name>A0ABY4GRY8_9BACI</name>
<dbReference type="Gene3D" id="3.30.360.10">
    <property type="entry name" value="Dihydrodipicolinate Reductase, domain 2"/>
    <property type="match status" value="1"/>
</dbReference>
<accession>A0ABY4GRY8</accession>
<dbReference type="EMBL" id="CP095071">
    <property type="protein sequence ID" value="UOQ86991.1"/>
    <property type="molecule type" value="Genomic_DNA"/>
</dbReference>
<protein>
    <submittedName>
        <fullName evidence="3">Gfo/Idh/MocA family oxidoreductase</fullName>
    </submittedName>
</protein>
<dbReference type="RefSeq" id="WP_244747416.1">
    <property type="nucleotide sequence ID" value="NZ_CP095071.1"/>
</dbReference>
<keyword evidence="4" id="KW-1185">Reference proteome</keyword>
<evidence type="ECO:0000259" key="2">
    <source>
        <dbReference type="Pfam" id="PF22725"/>
    </source>
</evidence>